<dbReference type="Gene3D" id="3.40.50.1820">
    <property type="entry name" value="alpha/beta hydrolase"/>
    <property type="match status" value="1"/>
</dbReference>
<dbReference type="InterPro" id="IPR051044">
    <property type="entry name" value="MAG_DAG_Lipase"/>
</dbReference>
<evidence type="ECO:0000313" key="3">
    <source>
        <dbReference type="EnsemblMetazoa" id="CapteP228940"/>
    </source>
</evidence>
<dbReference type="InterPro" id="IPR029058">
    <property type="entry name" value="AB_hydrolase_fold"/>
</dbReference>
<dbReference type="OMA" id="QNAQNLW"/>
<protein>
    <recommendedName>
        <fullName evidence="1">Serine aminopeptidase S33 domain-containing protein</fullName>
    </recommendedName>
</protein>
<sequence>MLSWILSLFGWRKNNRLPSSAPPWESIPHFTNAVKQRLRTKYWEEENPRAVVFILHGAGEHCQWYDVIAKPLNAQGITVCAHDHVGHGMSEGDRVHINAFSDYTRDVVQHLDIIHKKYPESPVFLLGHSMGGTIAIKTLLDYKDLPVKGVILIGPAVLPNPETVSPVKVFLAKVASKLGPQLEISPIKPEWVCRDAEVVKKYTEDPLVWHGGLKARMASELIDAMEDLSKRLAEFTHPFLLLHGTDDKLCDISGADLFDKETGSTDKTYKKFEGAYHQLHNEPEGVGPQCIQEIVDWVVHHM</sequence>
<organism evidence="2">
    <name type="scientific">Capitella teleta</name>
    <name type="common">Polychaete worm</name>
    <dbReference type="NCBI Taxonomy" id="283909"/>
    <lineage>
        <taxon>Eukaryota</taxon>
        <taxon>Metazoa</taxon>
        <taxon>Spiralia</taxon>
        <taxon>Lophotrochozoa</taxon>
        <taxon>Annelida</taxon>
        <taxon>Polychaeta</taxon>
        <taxon>Sedentaria</taxon>
        <taxon>Scolecida</taxon>
        <taxon>Capitellidae</taxon>
        <taxon>Capitella</taxon>
    </lineage>
</organism>
<reference evidence="4" key="1">
    <citation type="submission" date="2012-12" db="EMBL/GenBank/DDBJ databases">
        <authorList>
            <person name="Hellsten U."/>
            <person name="Grimwood J."/>
            <person name="Chapman J.A."/>
            <person name="Shapiro H."/>
            <person name="Aerts A."/>
            <person name="Otillar R.P."/>
            <person name="Terry A.Y."/>
            <person name="Boore J.L."/>
            <person name="Simakov O."/>
            <person name="Marletaz F."/>
            <person name="Cho S.-J."/>
            <person name="Edsinger-Gonzales E."/>
            <person name="Havlak P."/>
            <person name="Kuo D.-H."/>
            <person name="Larsson T."/>
            <person name="Lv J."/>
            <person name="Arendt D."/>
            <person name="Savage R."/>
            <person name="Osoegawa K."/>
            <person name="de Jong P."/>
            <person name="Lindberg D.R."/>
            <person name="Seaver E.C."/>
            <person name="Weisblat D.A."/>
            <person name="Putnam N.H."/>
            <person name="Grigoriev I.V."/>
            <person name="Rokhsar D.S."/>
        </authorList>
    </citation>
    <scope>NUCLEOTIDE SEQUENCE</scope>
    <source>
        <strain evidence="4">I ESC-2004</strain>
    </source>
</reference>
<dbReference type="PRINTS" id="PR00111">
    <property type="entry name" value="ABHYDROLASE"/>
</dbReference>
<reference evidence="3" key="3">
    <citation type="submission" date="2015-06" db="UniProtKB">
        <authorList>
            <consortium name="EnsemblMetazoa"/>
        </authorList>
    </citation>
    <scope>IDENTIFICATION</scope>
</reference>
<dbReference type="OrthoDB" id="2498029at2759"/>
<keyword evidence="4" id="KW-1185">Reference proteome</keyword>
<accession>R7TBL5</accession>
<dbReference type="HOGENOM" id="CLU_026209_7_1_1"/>
<dbReference type="AlphaFoldDB" id="R7TBL5"/>
<dbReference type="EMBL" id="KB310746">
    <property type="protein sequence ID" value="ELT90862.1"/>
    <property type="molecule type" value="Genomic_DNA"/>
</dbReference>
<dbReference type="EnsemblMetazoa" id="CapteT228940">
    <property type="protein sequence ID" value="CapteP228940"/>
    <property type="gene ID" value="CapteG228940"/>
</dbReference>
<reference evidence="2 4" key="2">
    <citation type="journal article" date="2013" name="Nature">
        <title>Insights into bilaterian evolution from three spiralian genomes.</title>
        <authorList>
            <person name="Simakov O."/>
            <person name="Marletaz F."/>
            <person name="Cho S.J."/>
            <person name="Edsinger-Gonzales E."/>
            <person name="Havlak P."/>
            <person name="Hellsten U."/>
            <person name="Kuo D.H."/>
            <person name="Larsson T."/>
            <person name="Lv J."/>
            <person name="Arendt D."/>
            <person name="Savage R."/>
            <person name="Osoegawa K."/>
            <person name="de Jong P."/>
            <person name="Grimwood J."/>
            <person name="Chapman J.A."/>
            <person name="Shapiro H."/>
            <person name="Aerts A."/>
            <person name="Otillar R.P."/>
            <person name="Terry A.Y."/>
            <person name="Boore J.L."/>
            <person name="Grigoriev I.V."/>
            <person name="Lindberg D.R."/>
            <person name="Seaver E.C."/>
            <person name="Weisblat D.A."/>
            <person name="Putnam N.H."/>
            <person name="Rokhsar D.S."/>
        </authorList>
    </citation>
    <scope>NUCLEOTIDE SEQUENCE</scope>
    <source>
        <strain evidence="2 4">I ESC-2004</strain>
    </source>
</reference>
<dbReference type="Proteomes" id="UP000014760">
    <property type="component" value="Unassembled WGS sequence"/>
</dbReference>
<evidence type="ECO:0000313" key="4">
    <source>
        <dbReference type="Proteomes" id="UP000014760"/>
    </source>
</evidence>
<gene>
    <name evidence="2" type="ORF">CAPTEDRAFT_228940</name>
</gene>
<dbReference type="PANTHER" id="PTHR11614">
    <property type="entry name" value="PHOSPHOLIPASE-RELATED"/>
    <property type="match status" value="1"/>
</dbReference>
<dbReference type="STRING" id="283909.R7TBL5"/>
<evidence type="ECO:0000313" key="2">
    <source>
        <dbReference type="EMBL" id="ELT90862.1"/>
    </source>
</evidence>
<feature type="domain" description="Serine aminopeptidase S33" evidence="1">
    <location>
        <begin position="47"/>
        <end position="284"/>
    </location>
</feature>
<proteinExistence type="predicted"/>
<dbReference type="FunFam" id="3.40.50.1820:FF:000117">
    <property type="entry name" value="Monoglyceride lipase, putative"/>
    <property type="match status" value="1"/>
</dbReference>
<evidence type="ECO:0000259" key="1">
    <source>
        <dbReference type="Pfam" id="PF12146"/>
    </source>
</evidence>
<dbReference type="SUPFAM" id="SSF53474">
    <property type="entry name" value="alpha/beta-Hydrolases"/>
    <property type="match status" value="1"/>
</dbReference>
<dbReference type="EMBL" id="AMQN01014106">
    <property type="status" value="NOT_ANNOTATED_CDS"/>
    <property type="molecule type" value="Genomic_DNA"/>
</dbReference>
<name>R7TBL5_CAPTE</name>
<dbReference type="InterPro" id="IPR000073">
    <property type="entry name" value="AB_hydrolase_1"/>
</dbReference>
<dbReference type="InterPro" id="IPR022742">
    <property type="entry name" value="Hydrolase_4"/>
</dbReference>
<dbReference type="ESTHER" id="capte-r7tbl5">
    <property type="family name" value="Monoglyceridelipase_lysophospholip"/>
</dbReference>
<dbReference type="Pfam" id="PF12146">
    <property type="entry name" value="Hydrolase_4"/>
    <property type="match status" value="1"/>
</dbReference>